<dbReference type="EMBL" id="MU005781">
    <property type="protein sequence ID" value="KAF2704847.1"/>
    <property type="molecule type" value="Genomic_DNA"/>
</dbReference>
<proteinExistence type="predicted"/>
<evidence type="ECO:0000313" key="2">
    <source>
        <dbReference type="EMBL" id="KAF2704847.1"/>
    </source>
</evidence>
<dbReference type="AlphaFoldDB" id="A0A6G1JXE5"/>
<feature type="signal peptide" evidence="1">
    <location>
        <begin position="1"/>
        <end position="26"/>
    </location>
</feature>
<keyword evidence="1" id="KW-0732">Signal</keyword>
<organism evidence="2 3">
    <name type="scientific">Pleomassaria siparia CBS 279.74</name>
    <dbReference type="NCBI Taxonomy" id="1314801"/>
    <lineage>
        <taxon>Eukaryota</taxon>
        <taxon>Fungi</taxon>
        <taxon>Dikarya</taxon>
        <taxon>Ascomycota</taxon>
        <taxon>Pezizomycotina</taxon>
        <taxon>Dothideomycetes</taxon>
        <taxon>Pleosporomycetidae</taxon>
        <taxon>Pleosporales</taxon>
        <taxon>Pleomassariaceae</taxon>
        <taxon>Pleomassaria</taxon>
    </lineage>
</organism>
<evidence type="ECO:0000256" key="1">
    <source>
        <dbReference type="SAM" id="SignalP"/>
    </source>
</evidence>
<sequence length="138" mass="15290">MPAYWICFGETFLALFGLSLVLYVEGHVQNSKDSKTVEYQVSRTWLVWSTPYVVLLRVPGVYVQQFGAAVEVDCSLRGDAVHCIHAVAGSEAGVPAIPGVEREYELSLADWRWTGGKEVEGTERMSIEAHFLVAVHGF</sequence>
<accession>A0A6G1JXE5</accession>
<gene>
    <name evidence="2" type="ORF">K504DRAFT_506810</name>
</gene>
<dbReference type="Proteomes" id="UP000799428">
    <property type="component" value="Unassembled WGS sequence"/>
</dbReference>
<keyword evidence="3" id="KW-1185">Reference proteome</keyword>
<protein>
    <submittedName>
        <fullName evidence="2">Uncharacterized protein</fullName>
    </submittedName>
</protein>
<feature type="chain" id="PRO_5026225608" evidence="1">
    <location>
        <begin position="27"/>
        <end position="138"/>
    </location>
</feature>
<name>A0A6G1JXE5_9PLEO</name>
<reference evidence="2" key="1">
    <citation type="journal article" date="2020" name="Stud. Mycol.">
        <title>101 Dothideomycetes genomes: a test case for predicting lifestyles and emergence of pathogens.</title>
        <authorList>
            <person name="Haridas S."/>
            <person name="Albert R."/>
            <person name="Binder M."/>
            <person name="Bloem J."/>
            <person name="Labutti K."/>
            <person name="Salamov A."/>
            <person name="Andreopoulos B."/>
            <person name="Baker S."/>
            <person name="Barry K."/>
            <person name="Bills G."/>
            <person name="Bluhm B."/>
            <person name="Cannon C."/>
            <person name="Castanera R."/>
            <person name="Culley D."/>
            <person name="Daum C."/>
            <person name="Ezra D."/>
            <person name="Gonzalez J."/>
            <person name="Henrissat B."/>
            <person name="Kuo A."/>
            <person name="Liang C."/>
            <person name="Lipzen A."/>
            <person name="Lutzoni F."/>
            <person name="Magnuson J."/>
            <person name="Mondo S."/>
            <person name="Nolan M."/>
            <person name="Ohm R."/>
            <person name="Pangilinan J."/>
            <person name="Park H.-J."/>
            <person name="Ramirez L."/>
            <person name="Alfaro M."/>
            <person name="Sun H."/>
            <person name="Tritt A."/>
            <person name="Yoshinaga Y."/>
            <person name="Zwiers L.-H."/>
            <person name="Turgeon B."/>
            <person name="Goodwin S."/>
            <person name="Spatafora J."/>
            <person name="Crous P."/>
            <person name="Grigoriev I."/>
        </authorList>
    </citation>
    <scope>NUCLEOTIDE SEQUENCE</scope>
    <source>
        <strain evidence="2">CBS 279.74</strain>
    </source>
</reference>
<evidence type="ECO:0000313" key="3">
    <source>
        <dbReference type="Proteomes" id="UP000799428"/>
    </source>
</evidence>